<dbReference type="InterPro" id="IPR004752">
    <property type="entry name" value="AmpG_permease/AT-1"/>
</dbReference>
<feature type="transmembrane region" description="Helical" evidence="6">
    <location>
        <begin position="167"/>
        <end position="186"/>
    </location>
</feature>
<keyword evidence="3 6" id="KW-0812">Transmembrane</keyword>
<dbReference type="RefSeq" id="WP_073398718.1">
    <property type="nucleotide sequence ID" value="NZ_FQTV01000001.1"/>
</dbReference>
<evidence type="ECO:0000256" key="2">
    <source>
        <dbReference type="ARBA" id="ARBA00022448"/>
    </source>
</evidence>
<keyword evidence="4 6" id="KW-1133">Transmembrane helix</keyword>
<gene>
    <name evidence="7" type="ORF">SAMN05444405_101282</name>
</gene>
<keyword evidence="8" id="KW-1185">Reference proteome</keyword>
<feature type="transmembrane region" description="Helical" evidence="6">
    <location>
        <begin position="216"/>
        <end position="238"/>
    </location>
</feature>
<dbReference type="EMBL" id="FQTV01000001">
    <property type="protein sequence ID" value="SHE39468.1"/>
    <property type="molecule type" value="Genomic_DNA"/>
</dbReference>
<dbReference type="PANTHER" id="PTHR12778:SF10">
    <property type="entry name" value="MAJOR FACILITATOR SUPERFAMILY DOMAIN-CONTAINING PROTEIN 3"/>
    <property type="match status" value="1"/>
</dbReference>
<evidence type="ECO:0000313" key="8">
    <source>
        <dbReference type="Proteomes" id="UP000184509"/>
    </source>
</evidence>
<comment type="subcellular location">
    <subcellularLocation>
        <location evidence="1">Membrane</location>
        <topology evidence="1">Multi-pass membrane protein</topology>
    </subcellularLocation>
</comment>
<name>A0A1M4T527_9BACE</name>
<evidence type="ECO:0000256" key="5">
    <source>
        <dbReference type="ARBA" id="ARBA00023136"/>
    </source>
</evidence>
<dbReference type="AlphaFoldDB" id="A0A1M4T527"/>
<proteinExistence type="predicted"/>
<feature type="transmembrane region" description="Helical" evidence="6">
    <location>
        <begin position="250"/>
        <end position="273"/>
    </location>
</feature>
<dbReference type="Proteomes" id="UP000184509">
    <property type="component" value="Unassembled WGS sequence"/>
</dbReference>
<feature type="transmembrane region" description="Helical" evidence="6">
    <location>
        <begin position="369"/>
        <end position="390"/>
    </location>
</feature>
<feature type="transmembrane region" description="Helical" evidence="6">
    <location>
        <begin position="342"/>
        <end position="363"/>
    </location>
</feature>
<feature type="transmembrane region" description="Helical" evidence="6">
    <location>
        <begin position="40"/>
        <end position="62"/>
    </location>
</feature>
<dbReference type="SUPFAM" id="SSF103473">
    <property type="entry name" value="MFS general substrate transporter"/>
    <property type="match status" value="1"/>
</dbReference>
<evidence type="ECO:0000313" key="7">
    <source>
        <dbReference type="EMBL" id="SHE39468.1"/>
    </source>
</evidence>
<keyword evidence="5 6" id="KW-0472">Membrane</keyword>
<keyword evidence="2" id="KW-0813">Transport</keyword>
<feature type="transmembrane region" description="Helical" evidence="6">
    <location>
        <begin position="280"/>
        <end position="303"/>
    </location>
</feature>
<evidence type="ECO:0000256" key="4">
    <source>
        <dbReference type="ARBA" id="ARBA00022989"/>
    </source>
</evidence>
<dbReference type="GO" id="GO:0022857">
    <property type="term" value="F:transmembrane transporter activity"/>
    <property type="evidence" value="ECO:0007669"/>
    <property type="project" value="InterPro"/>
</dbReference>
<dbReference type="Pfam" id="PF07690">
    <property type="entry name" value="MFS_1"/>
    <property type="match status" value="1"/>
</dbReference>
<evidence type="ECO:0000256" key="6">
    <source>
        <dbReference type="SAM" id="Phobius"/>
    </source>
</evidence>
<feature type="transmembrane region" description="Helical" evidence="6">
    <location>
        <begin position="12"/>
        <end position="34"/>
    </location>
</feature>
<evidence type="ECO:0000256" key="3">
    <source>
        <dbReference type="ARBA" id="ARBA00022692"/>
    </source>
</evidence>
<dbReference type="Gene3D" id="1.20.1250.20">
    <property type="entry name" value="MFS general substrate transporter like domains"/>
    <property type="match status" value="2"/>
</dbReference>
<dbReference type="STRING" id="1297750.SAMN05444405_101282"/>
<feature type="transmembrane region" description="Helical" evidence="6">
    <location>
        <begin position="101"/>
        <end position="122"/>
    </location>
</feature>
<dbReference type="PANTHER" id="PTHR12778">
    <property type="entry name" value="SOLUTE CARRIER FAMILY 33 ACETYL-COA TRANSPORTER -RELATED"/>
    <property type="match status" value="1"/>
</dbReference>
<reference evidence="8" key="1">
    <citation type="submission" date="2016-11" db="EMBL/GenBank/DDBJ databases">
        <authorList>
            <person name="Varghese N."/>
            <person name="Submissions S."/>
        </authorList>
    </citation>
    <scope>NUCLEOTIDE SEQUENCE [LARGE SCALE GENOMIC DNA]</scope>
    <source>
        <strain evidence="8">DSM 26991</strain>
    </source>
</reference>
<dbReference type="InterPro" id="IPR011701">
    <property type="entry name" value="MFS"/>
</dbReference>
<protein>
    <submittedName>
        <fullName evidence="7">Major Facilitator Superfamily protein</fullName>
    </submittedName>
</protein>
<feature type="transmembrane region" description="Helical" evidence="6">
    <location>
        <begin position="143"/>
        <end position="161"/>
    </location>
</feature>
<feature type="transmembrane region" description="Helical" evidence="6">
    <location>
        <begin position="74"/>
        <end position="95"/>
    </location>
</feature>
<evidence type="ECO:0000256" key="1">
    <source>
        <dbReference type="ARBA" id="ARBA00004141"/>
    </source>
</evidence>
<organism evidence="7 8">
    <name type="scientific">Bacteroides luti</name>
    <dbReference type="NCBI Taxonomy" id="1297750"/>
    <lineage>
        <taxon>Bacteria</taxon>
        <taxon>Pseudomonadati</taxon>
        <taxon>Bacteroidota</taxon>
        <taxon>Bacteroidia</taxon>
        <taxon>Bacteroidales</taxon>
        <taxon>Bacteroidaceae</taxon>
        <taxon>Bacteroides</taxon>
    </lineage>
</organism>
<dbReference type="GO" id="GO:0016020">
    <property type="term" value="C:membrane"/>
    <property type="evidence" value="ECO:0007669"/>
    <property type="project" value="UniProtKB-SubCell"/>
</dbReference>
<dbReference type="InterPro" id="IPR036259">
    <property type="entry name" value="MFS_trans_sf"/>
</dbReference>
<sequence>MSVQRKHTNPFTFLILVLPYGICGGFVTVTLPYLLVQNGFSVASVAIISSLGLSSNVLRFLWGPMTDLTLNLHKWYILGAIFSSITLSLFCFIPLTLNFKAIIMTLVFVSLVASTFVVSPVGGFMAKTVKKERMGMASGCSQAANLGGTGLTGGAGLWLSTHYSVQTAILVLAFAILCCSFALYLVPQVKAVSNEKILERTKLIGTAIKELIHSPLALFSSLLVFTPIGVGAAQSIWSSVAKDWQAGPDTVALVTGTISGFISAFGGLTGGFISDKFGRWIAYFGSGAALAAITFLMGISHYVASTYTIGVLAYAFMCGVNYAAYSTIVLHVIGHGLASTKYALLSSIGNIPLVCMVAIDGWIHDYYSVKMMLFGETLIGFFFILVFLLIMKHYKIHKISV</sequence>
<accession>A0A1M4T527</accession>
<feature type="transmembrane region" description="Helical" evidence="6">
    <location>
        <begin position="309"/>
        <end position="330"/>
    </location>
</feature>